<dbReference type="Pfam" id="PF00305">
    <property type="entry name" value="Lipoxygenase"/>
    <property type="match status" value="1"/>
</dbReference>
<dbReference type="InterPro" id="IPR000907">
    <property type="entry name" value="LipOase"/>
</dbReference>
<evidence type="ECO:0000256" key="14">
    <source>
        <dbReference type="RuleBase" id="RU003974"/>
    </source>
</evidence>
<evidence type="ECO:0000259" key="15">
    <source>
        <dbReference type="PROSITE" id="PS50095"/>
    </source>
</evidence>
<evidence type="ECO:0000256" key="5">
    <source>
        <dbReference type="ARBA" id="ARBA00022723"/>
    </source>
</evidence>
<proteinExistence type="inferred from homology"/>
<dbReference type="PROSITE" id="PS50095">
    <property type="entry name" value="PLAT"/>
    <property type="match status" value="1"/>
</dbReference>
<evidence type="ECO:0008006" key="19">
    <source>
        <dbReference type="Google" id="ProtNLM"/>
    </source>
</evidence>
<keyword evidence="7 14" id="KW-0560">Oxidoreductase</keyword>
<dbReference type="PANTHER" id="PTHR11771">
    <property type="entry name" value="LIPOXYGENASE"/>
    <property type="match status" value="1"/>
</dbReference>
<evidence type="ECO:0000256" key="7">
    <source>
        <dbReference type="ARBA" id="ARBA00023002"/>
    </source>
</evidence>
<dbReference type="InterPro" id="IPR036392">
    <property type="entry name" value="PLAT/LH2_dom_sf"/>
</dbReference>
<dbReference type="GO" id="GO:0034440">
    <property type="term" value="P:lipid oxidation"/>
    <property type="evidence" value="ECO:0007669"/>
    <property type="project" value="InterPro"/>
</dbReference>
<dbReference type="InterPro" id="IPR001024">
    <property type="entry name" value="PLAT/LH2_dom"/>
</dbReference>
<evidence type="ECO:0000256" key="13">
    <source>
        <dbReference type="PROSITE-ProRule" id="PRU00152"/>
    </source>
</evidence>
<dbReference type="InterPro" id="IPR001885">
    <property type="entry name" value="LipOase_mml"/>
</dbReference>
<keyword evidence="4" id="KW-0963">Cytoplasm</keyword>
<sequence>MLRICFPSSTHSLLTRERYLQRIAMASYTMTAHTGTRPFSGTTSYVYVQLRGADTESQEENLHKRFLSFGFTKGSERTIALESESSLGELIYLKLRTQAFLGLDNQWFCDKITVKTPKGDAILFPCYRWLGSDETVVLRPAKALLVFQDTNPVAQKTRKSQLEGRQKLIRWSVYAESLPRIINYESCLLLPEELQFSFSKETEFSYTAGKQLIYLKFNGLADNRESWESIDQLHMILCDITNKTIEYVEDHWDEDEFFGYQFLNGLNPMLIQRCSKLPENFLVTEEMVKGLLGETTLEAEIAKGNIFLCDYKMLDGLVGNVVAGRQQYLTAPLVLLYCNPQGQMLPIAIQLGQMAGPHQTPIFLPTDPKHDWLLAKIFVRAAEFSMQELDSHLLRTHLLSEVFAMATLRNLPSPHPLFKLLVPHTRYTLHINILARSRLISDDGSITLNAGIGGESLSELLKRGTSSLTYSSLCLPENISERGLEDVPNYYYRDDGIQLWNIIYKYVTGVLQHYYTSDEHVQKDTELQSWIREIFTNGFLERSNTGIPESFQTVSDLIKFVTMVIFTASAQHAAVNNGQFDFGGWMPNYPTALRKPPPKEKGQTTMDTILETLPDIGTTVNAMAVLSLLSKTFSDQHILGSFPEDLFDEEVPCKIIADFQKDLRELSDLIEERNKKLEFPYIYLSPQNVENSVAI</sequence>
<dbReference type="GO" id="GO:0016702">
    <property type="term" value="F:oxidoreductase activity, acting on single donors with incorporation of molecular oxygen, incorporation of two atoms of oxygen"/>
    <property type="evidence" value="ECO:0007669"/>
    <property type="project" value="InterPro"/>
</dbReference>
<feature type="binding site" evidence="11">
    <location>
        <position position="41"/>
    </location>
    <ligand>
        <name>Ca(2+)</name>
        <dbReference type="ChEBI" id="CHEBI:29108"/>
        <label>1</label>
    </ligand>
</feature>
<dbReference type="FunFam" id="1.20.245.10:FF:000001">
    <property type="entry name" value="Arachidonate 5-lipoxygenase a"/>
    <property type="match status" value="1"/>
</dbReference>
<evidence type="ECO:0000256" key="11">
    <source>
        <dbReference type="PIRSR" id="PIRSR601885-2"/>
    </source>
</evidence>
<comment type="similarity">
    <text evidence="3 14">Belongs to the lipoxygenase family.</text>
</comment>
<evidence type="ECO:0000256" key="10">
    <source>
        <dbReference type="PIRSR" id="PIRSR601885-1"/>
    </source>
</evidence>
<keyword evidence="8 10" id="KW-0408">Iron</keyword>
<dbReference type="GO" id="GO:0005737">
    <property type="term" value="C:cytoplasm"/>
    <property type="evidence" value="ECO:0007669"/>
    <property type="project" value="UniProtKB-SubCell"/>
</dbReference>
<comment type="caution">
    <text evidence="17">The sequence shown here is derived from an EMBL/GenBank/DDBJ whole genome shotgun (WGS) entry which is preliminary data.</text>
</comment>
<evidence type="ECO:0000256" key="9">
    <source>
        <dbReference type="ARBA" id="ARBA00023098"/>
    </source>
</evidence>
<feature type="domain" description="PLAT" evidence="15">
    <location>
        <begin position="26"/>
        <end position="144"/>
    </location>
</feature>
<keyword evidence="9" id="KW-0443">Lipid metabolism</keyword>
<feature type="site" description="Essential for stabilizing binding to COTL1" evidence="12">
    <location>
        <position position="129"/>
    </location>
</feature>
<dbReference type="GO" id="GO:0005506">
    <property type="term" value="F:iron ion binding"/>
    <property type="evidence" value="ECO:0007669"/>
    <property type="project" value="InterPro"/>
</dbReference>
<dbReference type="InterPro" id="IPR013819">
    <property type="entry name" value="LipOase_C"/>
</dbReference>
<comment type="pathway">
    <text evidence="2">Lipid metabolism.</text>
</comment>
<dbReference type="InterPro" id="IPR020833">
    <property type="entry name" value="LipOase_Fe_BS"/>
</dbReference>
<dbReference type="PROSITE" id="PS00711">
    <property type="entry name" value="LIPOXYGENASE_1"/>
    <property type="match status" value="1"/>
</dbReference>
<comment type="cofactor">
    <cofactor evidence="10">
        <name>Fe cation</name>
        <dbReference type="ChEBI" id="CHEBI:24875"/>
    </cofactor>
    <text evidence="10">Binds 1 Fe cation per subunit.</text>
</comment>
<dbReference type="AlphaFoldDB" id="A0AAV6GXL0"/>
<feature type="binding site" evidence="10">
    <location>
        <position position="695"/>
    </location>
    <ligand>
        <name>Fe cation</name>
        <dbReference type="ChEBI" id="CHEBI:24875"/>
        <note>catalytic</note>
    </ligand>
</feature>
<comment type="subcellular location">
    <subcellularLocation>
        <location evidence="1">Cytoplasm</location>
    </subcellularLocation>
</comment>
<dbReference type="Gene3D" id="3.10.450.60">
    <property type="match status" value="1"/>
</dbReference>
<dbReference type="EMBL" id="JADWDJ010000007">
    <property type="protein sequence ID" value="KAG5278397.1"/>
    <property type="molecule type" value="Genomic_DNA"/>
</dbReference>
<keyword evidence="5 10" id="KW-0479">Metal-binding</keyword>
<evidence type="ECO:0000313" key="17">
    <source>
        <dbReference type="EMBL" id="KAG5278397.1"/>
    </source>
</evidence>
<dbReference type="SMART" id="SM00308">
    <property type="entry name" value="LH2"/>
    <property type="match status" value="1"/>
</dbReference>
<evidence type="ECO:0000259" key="16">
    <source>
        <dbReference type="PROSITE" id="PS51393"/>
    </source>
</evidence>
<dbReference type="Pfam" id="PF01477">
    <property type="entry name" value="PLAT"/>
    <property type="match status" value="1"/>
</dbReference>
<feature type="binding site" evidence="10">
    <location>
        <position position="572"/>
    </location>
    <ligand>
        <name>Fe cation</name>
        <dbReference type="ChEBI" id="CHEBI:24875"/>
        <note>catalytic</note>
    </ligand>
</feature>
<evidence type="ECO:0000256" key="12">
    <source>
        <dbReference type="PIRSR" id="PIRSR601885-3"/>
    </source>
</evidence>
<name>A0AAV6GXL0_9TELE</name>
<dbReference type="PRINTS" id="PR00467">
    <property type="entry name" value="MAMLPOXGNASE"/>
</dbReference>
<evidence type="ECO:0000256" key="2">
    <source>
        <dbReference type="ARBA" id="ARBA00005189"/>
    </source>
</evidence>
<keyword evidence="11" id="KW-0106">Calcium</keyword>
<feature type="binding site" evidence="10">
    <location>
        <position position="397"/>
    </location>
    <ligand>
        <name>Fe cation</name>
        <dbReference type="ChEBI" id="CHEBI:24875"/>
        <note>catalytic</note>
    </ligand>
</feature>
<dbReference type="Gene3D" id="1.20.245.10">
    <property type="entry name" value="Lipoxygenase-1, Domain 5"/>
    <property type="match status" value="1"/>
</dbReference>
<evidence type="ECO:0000256" key="3">
    <source>
        <dbReference type="ARBA" id="ARBA00009419"/>
    </source>
</evidence>
<evidence type="ECO:0000256" key="8">
    <source>
        <dbReference type="ARBA" id="ARBA00023004"/>
    </source>
</evidence>
<evidence type="ECO:0000256" key="1">
    <source>
        <dbReference type="ARBA" id="ARBA00004496"/>
    </source>
</evidence>
<dbReference type="Gene3D" id="2.60.60.20">
    <property type="entry name" value="PLAT/LH2 domain"/>
    <property type="match status" value="1"/>
</dbReference>
<gene>
    <name evidence="17" type="ORF">AALO_G00098530</name>
</gene>
<reference evidence="17" key="1">
    <citation type="submission" date="2020-10" db="EMBL/GenBank/DDBJ databases">
        <title>Chromosome-scale genome assembly of the Allis shad, Alosa alosa.</title>
        <authorList>
            <person name="Margot Z."/>
            <person name="Christophe K."/>
            <person name="Cabau C."/>
            <person name="Louis A."/>
            <person name="Berthelot C."/>
            <person name="Parey E."/>
            <person name="Roest Crollius H."/>
            <person name="Montfort J."/>
            <person name="Robinson-Rechavi M."/>
            <person name="Bucao C."/>
            <person name="Bouchez O."/>
            <person name="Gislard M."/>
            <person name="Lluch J."/>
            <person name="Milhes M."/>
            <person name="Lampietro C."/>
            <person name="Lopez Roques C."/>
            <person name="Donnadieu C."/>
            <person name="Braasch I."/>
            <person name="Desvignes T."/>
            <person name="Postlethwait J."/>
            <person name="Bobe J."/>
            <person name="Guiguen Y."/>
        </authorList>
    </citation>
    <scope>NUCLEOTIDE SEQUENCE</scope>
    <source>
        <strain evidence="17">M-15738</strain>
        <tissue evidence="17">Blood</tissue>
    </source>
</reference>
<feature type="domain" description="Lipoxygenase" evidence="16">
    <location>
        <begin position="144"/>
        <end position="695"/>
    </location>
</feature>
<dbReference type="PROSITE" id="PS51393">
    <property type="entry name" value="LIPOXYGENASE_3"/>
    <property type="match status" value="1"/>
</dbReference>
<dbReference type="PRINTS" id="PR00087">
    <property type="entry name" value="LIPOXYGENASE"/>
</dbReference>
<dbReference type="Proteomes" id="UP000823561">
    <property type="component" value="Chromosome 7"/>
</dbReference>
<dbReference type="InterPro" id="IPR036226">
    <property type="entry name" value="LipOase_C_sf"/>
</dbReference>
<organism evidence="17 18">
    <name type="scientific">Alosa alosa</name>
    <name type="common">allis shad</name>
    <dbReference type="NCBI Taxonomy" id="278164"/>
    <lineage>
        <taxon>Eukaryota</taxon>
        <taxon>Metazoa</taxon>
        <taxon>Chordata</taxon>
        <taxon>Craniata</taxon>
        <taxon>Vertebrata</taxon>
        <taxon>Euteleostomi</taxon>
        <taxon>Actinopterygii</taxon>
        <taxon>Neopterygii</taxon>
        <taxon>Teleostei</taxon>
        <taxon>Clupei</taxon>
        <taxon>Clupeiformes</taxon>
        <taxon>Clupeoidei</taxon>
        <taxon>Clupeidae</taxon>
        <taxon>Alosa</taxon>
    </lineage>
</organism>
<accession>A0AAV6GXL0</accession>
<keyword evidence="18" id="KW-1185">Reference proteome</keyword>
<feature type="binding site" evidence="10">
    <location>
        <position position="392"/>
    </location>
    <ligand>
        <name>Fe cation</name>
        <dbReference type="ChEBI" id="CHEBI:24875"/>
        <note>catalytic</note>
    </ligand>
</feature>
<keyword evidence="6 14" id="KW-0223">Dioxygenase</keyword>
<protein>
    <recommendedName>
        <fullName evidence="19">Hydroperoxide isomerase ALOXE3-like</fullName>
    </recommendedName>
</protein>
<evidence type="ECO:0000256" key="4">
    <source>
        <dbReference type="ARBA" id="ARBA00022490"/>
    </source>
</evidence>
<dbReference type="SUPFAM" id="SSF48484">
    <property type="entry name" value="Lipoxigenase"/>
    <property type="match status" value="1"/>
</dbReference>
<dbReference type="SUPFAM" id="SSF49723">
    <property type="entry name" value="Lipase/lipooxygenase domain (PLAT/LH2 domain)"/>
    <property type="match status" value="1"/>
</dbReference>
<evidence type="ECO:0000256" key="6">
    <source>
        <dbReference type="ARBA" id="ARBA00022964"/>
    </source>
</evidence>
<evidence type="ECO:0000313" key="18">
    <source>
        <dbReference type="Proteomes" id="UP000823561"/>
    </source>
</evidence>
<comment type="caution">
    <text evidence="13">Lacks conserved residue(s) required for the propagation of feature annotation.</text>
</comment>